<organism evidence="2 3">
    <name type="scientific">Acanthoscelides obtectus</name>
    <name type="common">Bean weevil</name>
    <name type="synonym">Bruchus obtectus</name>
    <dbReference type="NCBI Taxonomy" id="200917"/>
    <lineage>
        <taxon>Eukaryota</taxon>
        <taxon>Metazoa</taxon>
        <taxon>Ecdysozoa</taxon>
        <taxon>Arthropoda</taxon>
        <taxon>Hexapoda</taxon>
        <taxon>Insecta</taxon>
        <taxon>Pterygota</taxon>
        <taxon>Neoptera</taxon>
        <taxon>Endopterygota</taxon>
        <taxon>Coleoptera</taxon>
        <taxon>Polyphaga</taxon>
        <taxon>Cucujiformia</taxon>
        <taxon>Chrysomeloidea</taxon>
        <taxon>Chrysomelidae</taxon>
        <taxon>Bruchinae</taxon>
        <taxon>Bruchini</taxon>
        <taxon>Acanthoscelides</taxon>
    </lineage>
</organism>
<protein>
    <submittedName>
        <fullName evidence="2">Uncharacterized protein</fullName>
    </submittedName>
</protein>
<reference evidence="2" key="1">
    <citation type="submission" date="2022-03" db="EMBL/GenBank/DDBJ databases">
        <authorList>
            <person name="Sayadi A."/>
        </authorList>
    </citation>
    <scope>NUCLEOTIDE SEQUENCE</scope>
</reference>
<feature type="region of interest" description="Disordered" evidence="1">
    <location>
        <begin position="71"/>
        <end position="100"/>
    </location>
</feature>
<dbReference type="EMBL" id="CAKOFQ010006793">
    <property type="protein sequence ID" value="CAH1971987.1"/>
    <property type="molecule type" value="Genomic_DNA"/>
</dbReference>
<proteinExistence type="predicted"/>
<name>A0A9P0P5M5_ACAOB</name>
<keyword evidence="3" id="KW-1185">Reference proteome</keyword>
<dbReference type="Proteomes" id="UP001152888">
    <property type="component" value="Unassembled WGS sequence"/>
</dbReference>
<gene>
    <name evidence="2" type="ORF">ACAOBT_LOCUS9739</name>
</gene>
<evidence type="ECO:0000256" key="1">
    <source>
        <dbReference type="SAM" id="MobiDB-lite"/>
    </source>
</evidence>
<sequence length="100" mass="10926">MAHISSERSSVHRLLEATKCNFADVGIVFSQTTVDLENARNNSYRKMHSKIRSASPLCRFAVSPPACSTSFSPYHPPPASQPSLSHPQRPAAMMLASTAR</sequence>
<accession>A0A9P0P5M5</accession>
<evidence type="ECO:0000313" key="3">
    <source>
        <dbReference type="Proteomes" id="UP001152888"/>
    </source>
</evidence>
<evidence type="ECO:0000313" key="2">
    <source>
        <dbReference type="EMBL" id="CAH1971987.1"/>
    </source>
</evidence>
<comment type="caution">
    <text evidence="2">The sequence shown here is derived from an EMBL/GenBank/DDBJ whole genome shotgun (WGS) entry which is preliminary data.</text>
</comment>
<dbReference type="AlphaFoldDB" id="A0A9P0P5M5"/>